<dbReference type="EMBL" id="JAUJEB010000009">
    <property type="protein sequence ID" value="MDN5216468.1"/>
    <property type="molecule type" value="Genomic_DNA"/>
</dbReference>
<sequence>MISHQEEYISCFKKSFESYHPVSDSSWKSIEQLIRFKKVAKGGFLLHAGQVARNIHFVCKGLFRAFYTDIEGNVYNKIFFLENDYPASTVSLLLSAPSVFSIEALEEGLVINLDFQKYRQLIDKHDDIKNFYISYIEKNWIIEKEQREIALVTQNATERYLSLQKKYPSLEKRVPQFHIASHLGITPTQLSRIRKDLATK</sequence>
<dbReference type="InterPro" id="IPR014710">
    <property type="entry name" value="RmlC-like_jellyroll"/>
</dbReference>
<evidence type="ECO:0000313" key="3">
    <source>
        <dbReference type="Proteomes" id="UP001172083"/>
    </source>
</evidence>
<dbReference type="InterPro" id="IPR000595">
    <property type="entry name" value="cNMP-bd_dom"/>
</dbReference>
<dbReference type="SUPFAM" id="SSF51206">
    <property type="entry name" value="cAMP-binding domain-like"/>
    <property type="match status" value="1"/>
</dbReference>
<keyword evidence="3" id="KW-1185">Reference proteome</keyword>
<dbReference type="Gene3D" id="2.60.120.10">
    <property type="entry name" value="Jelly Rolls"/>
    <property type="match status" value="1"/>
</dbReference>
<evidence type="ECO:0000259" key="1">
    <source>
        <dbReference type="PROSITE" id="PS50042"/>
    </source>
</evidence>
<dbReference type="InterPro" id="IPR018490">
    <property type="entry name" value="cNMP-bd_dom_sf"/>
</dbReference>
<comment type="caution">
    <text evidence="2">The sequence shown here is derived from an EMBL/GenBank/DDBJ whole genome shotgun (WGS) entry which is preliminary data.</text>
</comment>
<dbReference type="RefSeq" id="WP_346761805.1">
    <property type="nucleotide sequence ID" value="NZ_JAUJEB010000009.1"/>
</dbReference>
<name>A0ABT8LJL2_9BACT</name>
<accession>A0ABT8LJL2</accession>
<gene>
    <name evidence="2" type="ORF">QQ020_30650</name>
</gene>
<dbReference type="Pfam" id="PF00027">
    <property type="entry name" value="cNMP_binding"/>
    <property type="match status" value="1"/>
</dbReference>
<organism evidence="2 3">
    <name type="scientific">Agaribacillus aureus</name>
    <dbReference type="NCBI Taxonomy" id="3051825"/>
    <lineage>
        <taxon>Bacteria</taxon>
        <taxon>Pseudomonadati</taxon>
        <taxon>Bacteroidota</taxon>
        <taxon>Cytophagia</taxon>
        <taxon>Cytophagales</taxon>
        <taxon>Splendidivirgaceae</taxon>
        <taxon>Agaribacillus</taxon>
    </lineage>
</organism>
<evidence type="ECO:0000313" key="2">
    <source>
        <dbReference type="EMBL" id="MDN5216468.1"/>
    </source>
</evidence>
<reference evidence="2" key="1">
    <citation type="submission" date="2023-06" db="EMBL/GenBank/DDBJ databases">
        <title>Genomic of Agaribacillus aureum.</title>
        <authorList>
            <person name="Wang G."/>
        </authorList>
    </citation>
    <scope>NUCLEOTIDE SEQUENCE</scope>
    <source>
        <strain evidence="2">BMA12</strain>
    </source>
</reference>
<feature type="domain" description="Cyclic nucleotide-binding" evidence="1">
    <location>
        <begin position="18"/>
        <end position="139"/>
    </location>
</feature>
<dbReference type="CDD" id="cd00038">
    <property type="entry name" value="CAP_ED"/>
    <property type="match status" value="1"/>
</dbReference>
<dbReference type="PROSITE" id="PS50042">
    <property type="entry name" value="CNMP_BINDING_3"/>
    <property type="match status" value="1"/>
</dbReference>
<proteinExistence type="predicted"/>
<dbReference type="Proteomes" id="UP001172083">
    <property type="component" value="Unassembled WGS sequence"/>
</dbReference>
<protein>
    <submittedName>
        <fullName evidence="2">Crp/Fnr family transcriptional regulator</fullName>
    </submittedName>
</protein>